<dbReference type="RefSeq" id="WP_091654222.1">
    <property type="nucleotide sequence ID" value="NZ_FOVW01000006.1"/>
</dbReference>
<dbReference type="CDD" id="cd00293">
    <property type="entry name" value="USP-like"/>
    <property type="match status" value="1"/>
</dbReference>
<accession>A0A1I5H4I3</accession>
<evidence type="ECO:0000313" key="5">
    <source>
        <dbReference type="Proteomes" id="UP000199564"/>
    </source>
</evidence>
<gene>
    <name evidence="4" type="ORF">SAMN04488519_106279</name>
</gene>
<dbReference type="SUPFAM" id="SSF52402">
    <property type="entry name" value="Adenine nucleotide alpha hydrolases-like"/>
    <property type="match status" value="2"/>
</dbReference>
<dbReference type="Gene3D" id="3.40.50.12370">
    <property type="match status" value="1"/>
</dbReference>
<dbReference type="PANTHER" id="PTHR46268:SF6">
    <property type="entry name" value="UNIVERSAL STRESS PROTEIN UP12"/>
    <property type="match status" value="1"/>
</dbReference>
<proteinExistence type="inferred from homology"/>
<dbReference type="EMBL" id="FOVW01000006">
    <property type="protein sequence ID" value="SFO43050.1"/>
    <property type="molecule type" value="Genomic_DNA"/>
</dbReference>
<comment type="similarity">
    <text evidence="1">Belongs to the universal stress protein A family.</text>
</comment>
<feature type="coiled-coil region" evidence="2">
    <location>
        <begin position="44"/>
        <end position="75"/>
    </location>
</feature>
<protein>
    <submittedName>
        <fullName evidence="4">Nucleotide-binding universal stress protein, UspA family</fullName>
    </submittedName>
</protein>
<dbReference type="AlphaFoldDB" id="A0A1I5H4I3"/>
<dbReference type="PRINTS" id="PR01438">
    <property type="entry name" value="UNVRSLSTRESS"/>
</dbReference>
<evidence type="ECO:0000259" key="3">
    <source>
        <dbReference type="Pfam" id="PF00582"/>
    </source>
</evidence>
<dbReference type="InterPro" id="IPR006016">
    <property type="entry name" value="UspA"/>
</dbReference>
<dbReference type="STRING" id="226506.SAMN04488519_106279"/>
<dbReference type="PANTHER" id="PTHR46268">
    <property type="entry name" value="STRESS RESPONSE PROTEIN NHAX"/>
    <property type="match status" value="1"/>
</dbReference>
<dbReference type="Proteomes" id="UP000199564">
    <property type="component" value="Unassembled WGS sequence"/>
</dbReference>
<organism evidence="4 5">
    <name type="scientific">Algoriphagus ornithinivorans</name>
    <dbReference type="NCBI Taxonomy" id="226506"/>
    <lineage>
        <taxon>Bacteria</taxon>
        <taxon>Pseudomonadati</taxon>
        <taxon>Bacteroidota</taxon>
        <taxon>Cytophagia</taxon>
        <taxon>Cytophagales</taxon>
        <taxon>Cyclobacteriaceae</taxon>
        <taxon>Algoriphagus</taxon>
    </lineage>
</organism>
<keyword evidence="5" id="KW-1185">Reference proteome</keyword>
<evidence type="ECO:0000256" key="1">
    <source>
        <dbReference type="ARBA" id="ARBA00008791"/>
    </source>
</evidence>
<keyword evidence="2" id="KW-0175">Coiled coil</keyword>
<name>A0A1I5H4I3_9BACT</name>
<evidence type="ECO:0000313" key="4">
    <source>
        <dbReference type="EMBL" id="SFO43050.1"/>
    </source>
</evidence>
<dbReference type="Pfam" id="PF00582">
    <property type="entry name" value="Usp"/>
    <property type="match status" value="1"/>
</dbReference>
<sequence>MKTIAVPFDFSSYSLAALKTAQKISAKTNANILVITVIPSEVDFEKLSEEAKKKYSELTEQKQEAELVLPEYVKEIAPAKSQVDYQVKVGVPSEMILRTIKEENIELLVMGAYGKGYSEGKFIGSTLQKVLRNSPCPVLAVKEALDGNDLRKIAFCSNFHLKSRESFSIIKSLLKAFKCSVHLLYVNTPDHFISSEEVKKGMDMFQKGNEEIVFHQHIHNAKEVENGIINFTSENGIKWIAIETGHHEKSLSYQVGTTETVLFKGNLGVLSIKQ</sequence>
<dbReference type="InterPro" id="IPR006015">
    <property type="entry name" value="Universal_stress_UspA"/>
</dbReference>
<reference evidence="5" key="1">
    <citation type="submission" date="2016-10" db="EMBL/GenBank/DDBJ databases">
        <authorList>
            <person name="Varghese N."/>
            <person name="Submissions S."/>
        </authorList>
    </citation>
    <scope>NUCLEOTIDE SEQUENCE [LARGE SCALE GENOMIC DNA]</scope>
    <source>
        <strain evidence="5">DSM 15282</strain>
    </source>
</reference>
<evidence type="ECO:0000256" key="2">
    <source>
        <dbReference type="SAM" id="Coils"/>
    </source>
</evidence>
<feature type="domain" description="UspA" evidence="3">
    <location>
        <begin position="1"/>
        <end position="142"/>
    </location>
</feature>